<sequence length="67" mass="7055">MIKIQCISTENSEKNSISRQRAASGAAVDAENTPLDPDLATVIEQWASLPKAIKSGILAMVGSAVEK</sequence>
<organism evidence="2 3">
    <name type="scientific">Bythopirellula goksoeyrii</name>
    <dbReference type="NCBI Taxonomy" id="1400387"/>
    <lineage>
        <taxon>Bacteria</taxon>
        <taxon>Pseudomonadati</taxon>
        <taxon>Planctomycetota</taxon>
        <taxon>Planctomycetia</taxon>
        <taxon>Pirellulales</taxon>
        <taxon>Lacipirellulaceae</taxon>
        <taxon>Bythopirellula</taxon>
    </lineage>
</organism>
<dbReference type="EMBL" id="CP042913">
    <property type="protein sequence ID" value="QEG33942.1"/>
    <property type="molecule type" value="Genomic_DNA"/>
</dbReference>
<reference evidence="2 3" key="1">
    <citation type="submission" date="2019-08" db="EMBL/GenBank/DDBJ databases">
        <title>Deep-cultivation of Planctomycetes and their phenomic and genomic characterization uncovers novel biology.</title>
        <authorList>
            <person name="Wiegand S."/>
            <person name="Jogler M."/>
            <person name="Boedeker C."/>
            <person name="Pinto D."/>
            <person name="Vollmers J."/>
            <person name="Rivas-Marin E."/>
            <person name="Kohn T."/>
            <person name="Peeters S.H."/>
            <person name="Heuer A."/>
            <person name="Rast P."/>
            <person name="Oberbeckmann S."/>
            <person name="Bunk B."/>
            <person name="Jeske O."/>
            <person name="Meyerdierks A."/>
            <person name="Storesund J.E."/>
            <person name="Kallscheuer N."/>
            <person name="Luecker S."/>
            <person name="Lage O.M."/>
            <person name="Pohl T."/>
            <person name="Merkel B.J."/>
            <person name="Hornburger P."/>
            <person name="Mueller R.-W."/>
            <person name="Bruemmer F."/>
            <person name="Labrenz M."/>
            <person name="Spormann A.M."/>
            <person name="Op den Camp H."/>
            <person name="Overmann J."/>
            <person name="Amann R."/>
            <person name="Jetten M.S.M."/>
            <person name="Mascher T."/>
            <person name="Medema M.H."/>
            <person name="Devos D.P."/>
            <person name="Kaster A.-K."/>
            <person name="Ovreas L."/>
            <person name="Rohde M."/>
            <person name="Galperin M.Y."/>
            <person name="Jogler C."/>
        </authorList>
    </citation>
    <scope>NUCLEOTIDE SEQUENCE [LARGE SCALE GENOMIC DNA]</scope>
    <source>
        <strain evidence="2 3">Pr1d</strain>
    </source>
</reference>
<dbReference type="AlphaFoldDB" id="A0A5B9Q927"/>
<dbReference type="OrthoDB" id="301466at2"/>
<protein>
    <submittedName>
        <fullName evidence="2">Uncharacterized protein</fullName>
    </submittedName>
</protein>
<feature type="region of interest" description="Disordered" evidence="1">
    <location>
        <begin position="13"/>
        <end position="32"/>
    </location>
</feature>
<evidence type="ECO:0000313" key="2">
    <source>
        <dbReference type="EMBL" id="QEG33942.1"/>
    </source>
</evidence>
<name>A0A5B9Q927_9BACT</name>
<dbReference type="RefSeq" id="WP_148072648.1">
    <property type="nucleotide sequence ID" value="NZ_CP042913.1"/>
</dbReference>
<accession>A0A5B9Q927</accession>
<dbReference type="Proteomes" id="UP000323917">
    <property type="component" value="Chromosome"/>
</dbReference>
<evidence type="ECO:0000313" key="3">
    <source>
        <dbReference type="Proteomes" id="UP000323917"/>
    </source>
</evidence>
<evidence type="ECO:0000256" key="1">
    <source>
        <dbReference type="SAM" id="MobiDB-lite"/>
    </source>
</evidence>
<gene>
    <name evidence="2" type="ORF">Pr1d_12130</name>
</gene>
<keyword evidence="3" id="KW-1185">Reference proteome</keyword>
<dbReference type="KEGG" id="bgok:Pr1d_12130"/>
<proteinExistence type="predicted"/>